<keyword evidence="2" id="KW-1185">Reference proteome</keyword>
<evidence type="ECO:0000313" key="2">
    <source>
        <dbReference type="Proteomes" id="UP000077069"/>
    </source>
</evidence>
<accession>A0A177C2E5</accession>
<protein>
    <submittedName>
        <fullName evidence="1">Uncharacterized protein</fullName>
    </submittedName>
</protein>
<sequence>MARWIAAQLQFFEQTLNRLQTLDSPQSPRTTTLEHVLRQTQTSALRDNSQPVIILAATYFRNYDKDTKKHMDKPPKIKGDQSRCWRHLLDMEKHSSMLFLFVLLCTPKLDFLPVAVVNHSHATLRDGDHWYNLWVRGCLEMYCKASDARLEEVQMWFKEITETPHQMNVKRDCPKN</sequence>
<dbReference type="AlphaFoldDB" id="A0A177C2E5"/>
<reference evidence="1 2" key="1">
    <citation type="submission" date="2016-05" db="EMBL/GenBank/DDBJ databases">
        <title>Comparative analysis of secretome profiles of manganese(II)-oxidizing ascomycete fungi.</title>
        <authorList>
            <consortium name="DOE Joint Genome Institute"/>
            <person name="Zeiner C.A."/>
            <person name="Purvine S.O."/>
            <person name="Zink E.M."/>
            <person name="Wu S."/>
            <person name="Pasa-Tolic L."/>
            <person name="Chaput D.L."/>
            <person name="Haridas S."/>
            <person name="Grigoriev I.V."/>
            <person name="Santelli C.M."/>
            <person name="Hansel C.M."/>
        </authorList>
    </citation>
    <scope>NUCLEOTIDE SEQUENCE [LARGE SCALE GENOMIC DNA]</scope>
    <source>
        <strain evidence="1 2">AP3s5-JAC2a</strain>
    </source>
</reference>
<organism evidence="1 2">
    <name type="scientific">Paraphaeosphaeria sporulosa</name>
    <dbReference type="NCBI Taxonomy" id="1460663"/>
    <lineage>
        <taxon>Eukaryota</taxon>
        <taxon>Fungi</taxon>
        <taxon>Dikarya</taxon>
        <taxon>Ascomycota</taxon>
        <taxon>Pezizomycotina</taxon>
        <taxon>Dothideomycetes</taxon>
        <taxon>Pleosporomycetidae</taxon>
        <taxon>Pleosporales</taxon>
        <taxon>Massarineae</taxon>
        <taxon>Didymosphaeriaceae</taxon>
        <taxon>Paraphaeosphaeria</taxon>
    </lineage>
</organism>
<dbReference type="GeneID" id="28766644"/>
<dbReference type="EMBL" id="KV441556">
    <property type="protein sequence ID" value="OAG01964.1"/>
    <property type="molecule type" value="Genomic_DNA"/>
</dbReference>
<dbReference type="InParanoid" id="A0A177C2E5"/>
<proteinExistence type="predicted"/>
<evidence type="ECO:0000313" key="1">
    <source>
        <dbReference type="EMBL" id="OAG01964.1"/>
    </source>
</evidence>
<dbReference type="RefSeq" id="XP_018032329.1">
    <property type="nucleotide sequence ID" value="XM_018183158.1"/>
</dbReference>
<dbReference type="Proteomes" id="UP000077069">
    <property type="component" value="Unassembled WGS sequence"/>
</dbReference>
<name>A0A177C2E5_9PLEO</name>
<gene>
    <name evidence="1" type="ORF">CC84DRAFT_1220336</name>
</gene>
<dbReference type="OrthoDB" id="10569029at2759"/>